<dbReference type="PANTHER" id="PTHR23155">
    <property type="entry name" value="DISEASE RESISTANCE PROTEIN RP"/>
    <property type="match status" value="1"/>
</dbReference>
<comment type="caution">
    <text evidence="9">The sequence shown here is derived from an EMBL/GenBank/DDBJ whole genome shotgun (WGS) entry which is preliminary data.</text>
</comment>
<dbReference type="Pfam" id="PF18052">
    <property type="entry name" value="Rx_N"/>
    <property type="match status" value="1"/>
</dbReference>
<dbReference type="FunFam" id="1.10.10.10:FF:000322">
    <property type="entry name" value="Probable disease resistance protein At1g63360"/>
    <property type="match status" value="1"/>
</dbReference>
<evidence type="ECO:0000259" key="7">
    <source>
        <dbReference type="Pfam" id="PF18052"/>
    </source>
</evidence>
<dbReference type="Pfam" id="PF00931">
    <property type="entry name" value="NB-ARC"/>
    <property type="match status" value="1"/>
</dbReference>
<keyword evidence="10" id="KW-1185">Reference proteome</keyword>
<proteinExistence type="inferred from homology"/>
<dbReference type="AlphaFoldDB" id="A0AAV8FGD7"/>
<dbReference type="InterPro" id="IPR044974">
    <property type="entry name" value="Disease_R_plants"/>
</dbReference>
<evidence type="ECO:0000313" key="10">
    <source>
        <dbReference type="Proteomes" id="UP001140206"/>
    </source>
</evidence>
<dbReference type="EMBL" id="JAMFTS010000002">
    <property type="protein sequence ID" value="KAJ4790551.1"/>
    <property type="molecule type" value="Genomic_DNA"/>
</dbReference>
<feature type="domain" description="NB-ARC" evidence="6">
    <location>
        <begin position="171"/>
        <end position="332"/>
    </location>
</feature>
<dbReference type="Proteomes" id="UP001140206">
    <property type="component" value="Chromosome 2"/>
</dbReference>
<dbReference type="Gene3D" id="3.40.50.300">
    <property type="entry name" value="P-loop containing nucleotide triphosphate hydrolases"/>
    <property type="match status" value="1"/>
</dbReference>
<dbReference type="InterPro" id="IPR027417">
    <property type="entry name" value="P-loop_NTPase"/>
</dbReference>
<dbReference type="InterPro" id="IPR041118">
    <property type="entry name" value="Rx_N"/>
</dbReference>
<dbReference type="PRINTS" id="PR00364">
    <property type="entry name" value="DISEASERSIST"/>
</dbReference>
<dbReference type="InterPro" id="IPR038005">
    <property type="entry name" value="RX-like_CC"/>
</dbReference>
<dbReference type="SUPFAM" id="SSF52058">
    <property type="entry name" value="L domain-like"/>
    <property type="match status" value="1"/>
</dbReference>
<comment type="similarity">
    <text evidence="1">Belongs to the disease resistance NB-LRR family.</text>
</comment>
<dbReference type="InterPro" id="IPR002182">
    <property type="entry name" value="NB-ARC"/>
</dbReference>
<dbReference type="Gene3D" id="1.10.10.10">
    <property type="entry name" value="Winged helix-like DNA-binding domain superfamily/Winged helix DNA-binding domain"/>
    <property type="match status" value="1"/>
</dbReference>
<dbReference type="Gene3D" id="3.80.10.10">
    <property type="entry name" value="Ribonuclease Inhibitor"/>
    <property type="match status" value="1"/>
</dbReference>
<keyword evidence="5" id="KW-0611">Plant defense</keyword>
<dbReference type="GO" id="GO:0009626">
    <property type="term" value="P:plant-type hypersensitive response"/>
    <property type="evidence" value="ECO:0007669"/>
    <property type="project" value="UniProtKB-ARBA"/>
</dbReference>
<evidence type="ECO:0000313" key="9">
    <source>
        <dbReference type="EMBL" id="KAJ4790551.1"/>
    </source>
</evidence>
<keyword evidence="3" id="KW-0677">Repeat</keyword>
<evidence type="ECO:0000256" key="4">
    <source>
        <dbReference type="ARBA" id="ARBA00022741"/>
    </source>
</evidence>
<accession>A0AAV8FGD7</accession>
<dbReference type="InterPro" id="IPR042197">
    <property type="entry name" value="Apaf_helical"/>
</dbReference>
<keyword evidence="4" id="KW-0547">Nucleotide-binding</keyword>
<dbReference type="Pfam" id="PF23559">
    <property type="entry name" value="WHD_DRP"/>
    <property type="match status" value="1"/>
</dbReference>
<dbReference type="GO" id="GO:0043531">
    <property type="term" value="F:ADP binding"/>
    <property type="evidence" value="ECO:0007669"/>
    <property type="project" value="InterPro"/>
</dbReference>
<dbReference type="InterPro" id="IPR058922">
    <property type="entry name" value="WHD_DRP"/>
</dbReference>
<dbReference type="InterPro" id="IPR032675">
    <property type="entry name" value="LRR_dom_sf"/>
</dbReference>
<evidence type="ECO:0000256" key="3">
    <source>
        <dbReference type="ARBA" id="ARBA00022737"/>
    </source>
</evidence>
<name>A0AAV8FGD7_9POAL</name>
<dbReference type="FunFam" id="3.40.50.300:FF:001091">
    <property type="entry name" value="Probable disease resistance protein At1g61300"/>
    <property type="match status" value="1"/>
</dbReference>
<sequence>MEATALSLAQTVVGGVLQKSSSAAVDEVAKVLGVRQDIWYIRDELEMMQAFLVAAEAQQDKNNVMLIWVRQVKRLAYQIEDCLAEFSLHLENRSLYYRLRTLSTRRQIASKIRDIRVKVEETSKRNLRYNLVDPLKSSSDATSSNGNFAVRMDALVVEETELVNQIEPKNELLSLITESNKNRKVIWVTGMGGLGKTTLVKKVFDSSKLSNKFSYRVWFTVSQTFILKDLLTEILLDKEGKFRNENEDKLIERVRSKLEEHAYFVVLDDLWTNQAWDIIEKVFPNNEEGSRVMVATRNVEVAKHCNWKFKDSYAVQFLSDERSRELLLRKIYKSDEVPDSHKDLNSVTEKIIKKCGGLPLAIVTIGGLLASKPINKEEWEKLVDRLGSELETNPTAEATKQILELSYHDLPYYLKPCLLYLSIFPEDFEIKCSRLVYLWMAEGFVRERRGMTPEEVAEEYLSELINRNLIQPWTIRFDGTIKSCRVHDIMRELLVAKSIEENLIFITGEQKNITLVDNIRHLVITRSNDVRRINLQSIRSVSVFDTHVPSHLSSPYDLKLLRVLDLRSVEMVAIGLNSLKSFEKASRLWGQFEHLRYNSMPPNYWGVIPKSFGNLRGLQTLDARRFGDRQWSINVTKLQNLRRLFTSTDVGHGNFARWIHGNYCCKLSFTNHCV</sequence>
<dbReference type="Gene3D" id="1.10.8.430">
    <property type="entry name" value="Helical domain of apoptotic protease-activating factors"/>
    <property type="match status" value="1"/>
</dbReference>
<dbReference type="InterPro" id="IPR036388">
    <property type="entry name" value="WH-like_DNA-bd_sf"/>
</dbReference>
<dbReference type="GO" id="GO:0042742">
    <property type="term" value="P:defense response to bacterium"/>
    <property type="evidence" value="ECO:0007669"/>
    <property type="project" value="UniProtKB-ARBA"/>
</dbReference>
<reference evidence="9" key="1">
    <citation type="submission" date="2022-08" db="EMBL/GenBank/DDBJ databases">
        <authorList>
            <person name="Marques A."/>
        </authorList>
    </citation>
    <scope>NUCLEOTIDE SEQUENCE</scope>
    <source>
        <strain evidence="9">RhyPub2mFocal</strain>
        <tissue evidence="9">Leaves</tissue>
    </source>
</reference>
<feature type="domain" description="Disease resistance N-terminal" evidence="7">
    <location>
        <begin position="12"/>
        <end position="100"/>
    </location>
</feature>
<evidence type="ECO:0000259" key="6">
    <source>
        <dbReference type="Pfam" id="PF00931"/>
    </source>
</evidence>
<dbReference type="PANTHER" id="PTHR23155:SF1205">
    <property type="entry name" value="DISEASE RESISTANCE PROTEIN RPM1"/>
    <property type="match status" value="1"/>
</dbReference>
<feature type="domain" description="Disease resistance protein winged helix" evidence="8">
    <location>
        <begin position="423"/>
        <end position="493"/>
    </location>
</feature>
<dbReference type="Gene3D" id="1.20.5.4130">
    <property type="match status" value="1"/>
</dbReference>
<dbReference type="SUPFAM" id="SSF52540">
    <property type="entry name" value="P-loop containing nucleoside triphosphate hydrolases"/>
    <property type="match status" value="1"/>
</dbReference>
<keyword evidence="2" id="KW-0433">Leucine-rich repeat</keyword>
<dbReference type="GO" id="GO:0002758">
    <property type="term" value="P:innate immune response-activating signaling pathway"/>
    <property type="evidence" value="ECO:0007669"/>
    <property type="project" value="UniProtKB-ARBA"/>
</dbReference>
<evidence type="ECO:0000256" key="2">
    <source>
        <dbReference type="ARBA" id="ARBA00022614"/>
    </source>
</evidence>
<evidence type="ECO:0000256" key="5">
    <source>
        <dbReference type="ARBA" id="ARBA00022821"/>
    </source>
</evidence>
<protein>
    <submittedName>
        <fullName evidence="9">Uncharacterized protein</fullName>
    </submittedName>
</protein>
<organism evidence="9 10">
    <name type="scientific">Rhynchospora pubera</name>
    <dbReference type="NCBI Taxonomy" id="906938"/>
    <lineage>
        <taxon>Eukaryota</taxon>
        <taxon>Viridiplantae</taxon>
        <taxon>Streptophyta</taxon>
        <taxon>Embryophyta</taxon>
        <taxon>Tracheophyta</taxon>
        <taxon>Spermatophyta</taxon>
        <taxon>Magnoliopsida</taxon>
        <taxon>Liliopsida</taxon>
        <taxon>Poales</taxon>
        <taxon>Cyperaceae</taxon>
        <taxon>Cyperoideae</taxon>
        <taxon>Rhynchosporeae</taxon>
        <taxon>Rhynchospora</taxon>
    </lineage>
</organism>
<evidence type="ECO:0000259" key="8">
    <source>
        <dbReference type="Pfam" id="PF23559"/>
    </source>
</evidence>
<gene>
    <name evidence="9" type="ORF">LUZ62_041797</name>
</gene>
<evidence type="ECO:0000256" key="1">
    <source>
        <dbReference type="ARBA" id="ARBA00008894"/>
    </source>
</evidence>
<dbReference type="CDD" id="cd14798">
    <property type="entry name" value="RX-CC_like"/>
    <property type="match status" value="1"/>
</dbReference>